<sequence length="114" mass="11706">MIAAFIRPSTWKPAPVDASRHAAALDAWGGLQVLVVGDVMVDEWRFADADRISREAPAPVLTLRRRQISAGGGGNAAANLAALGARAALAGWWGTTPPVNGSPPGSPPTASRTA</sequence>
<organism evidence="2 3">
    <name type="scientific">Phytohabitans flavus</name>
    <dbReference type="NCBI Taxonomy" id="1076124"/>
    <lineage>
        <taxon>Bacteria</taxon>
        <taxon>Bacillati</taxon>
        <taxon>Actinomycetota</taxon>
        <taxon>Actinomycetes</taxon>
        <taxon>Micromonosporales</taxon>
        <taxon>Micromonosporaceae</taxon>
    </lineage>
</organism>
<dbReference type="AlphaFoldDB" id="A0A6F8XR47"/>
<dbReference type="PANTHER" id="PTHR46969:SF1">
    <property type="entry name" value="BIFUNCTIONAL PROTEIN HLDE"/>
    <property type="match status" value="1"/>
</dbReference>
<protein>
    <recommendedName>
        <fullName evidence="4">Carbohydrate kinase PfkB domain-containing protein</fullName>
    </recommendedName>
</protein>
<dbReference type="PANTHER" id="PTHR46969">
    <property type="entry name" value="BIFUNCTIONAL PROTEIN HLDE"/>
    <property type="match status" value="1"/>
</dbReference>
<dbReference type="EMBL" id="AP022870">
    <property type="protein sequence ID" value="BCB76228.1"/>
    <property type="molecule type" value="Genomic_DNA"/>
</dbReference>
<reference evidence="2 3" key="1">
    <citation type="submission" date="2020-03" db="EMBL/GenBank/DDBJ databases">
        <title>Whole genome shotgun sequence of Phytohabitans flavus NBRC 107702.</title>
        <authorList>
            <person name="Komaki H."/>
            <person name="Tamura T."/>
        </authorList>
    </citation>
    <scope>NUCLEOTIDE SEQUENCE [LARGE SCALE GENOMIC DNA]</scope>
    <source>
        <strain evidence="2 3">NBRC 107702</strain>
    </source>
</reference>
<reference evidence="2 3" key="2">
    <citation type="submission" date="2020-03" db="EMBL/GenBank/DDBJ databases">
        <authorList>
            <person name="Ichikawa N."/>
            <person name="Kimura A."/>
            <person name="Kitahashi Y."/>
            <person name="Uohara A."/>
        </authorList>
    </citation>
    <scope>NUCLEOTIDE SEQUENCE [LARGE SCALE GENOMIC DNA]</scope>
    <source>
        <strain evidence="2 3">NBRC 107702</strain>
    </source>
</reference>
<evidence type="ECO:0000313" key="3">
    <source>
        <dbReference type="Proteomes" id="UP000502508"/>
    </source>
</evidence>
<dbReference type="SUPFAM" id="SSF53613">
    <property type="entry name" value="Ribokinase-like"/>
    <property type="match status" value="1"/>
</dbReference>
<dbReference type="GO" id="GO:0033785">
    <property type="term" value="F:heptose 7-phosphate kinase activity"/>
    <property type="evidence" value="ECO:0007669"/>
    <property type="project" value="TreeGrafter"/>
</dbReference>
<feature type="region of interest" description="Disordered" evidence="1">
    <location>
        <begin position="93"/>
        <end position="114"/>
    </location>
</feature>
<evidence type="ECO:0000256" key="1">
    <source>
        <dbReference type="SAM" id="MobiDB-lite"/>
    </source>
</evidence>
<keyword evidence="3" id="KW-1185">Reference proteome</keyword>
<dbReference type="Proteomes" id="UP000502508">
    <property type="component" value="Chromosome"/>
</dbReference>
<gene>
    <name evidence="2" type="ORF">Pflav_026380</name>
</gene>
<dbReference type="GO" id="GO:0005829">
    <property type="term" value="C:cytosol"/>
    <property type="evidence" value="ECO:0007669"/>
    <property type="project" value="TreeGrafter"/>
</dbReference>
<dbReference type="Gene3D" id="3.40.1190.20">
    <property type="match status" value="1"/>
</dbReference>
<proteinExistence type="predicted"/>
<dbReference type="InterPro" id="IPR029056">
    <property type="entry name" value="Ribokinase-like"/>
</dbReference>
<dbReference type="KEGG" id="pfla:Pflav_026380"/>
<accession>A0A6F8XR47</accession>
<name>A0A6F8XR47_9ACTN</name>
<evidence type="ECO:0000313" key="2">
    <source>
        <dbReference type="EMBL" id="BCB76228.1"/>
    </source>
</evidence>
<evidence type="ECO:0008006" key="4">
    <source>
        <dbReference type="Google" id="ProtNLM"/>
    </source>
</evidence>
<dbReference type="GO" id="GO:0033786">
    <property type="term" value="F:heptose-1-phosphate adenylyltransferase activity"/>
    <property type="evidence" value="ECO:0007669"/>
    <property type="project" value="TreeGrafter"/>
</dbReference>